<dbReference type="InterPro" id="IPR007845">
    <property type="entry name" value="HemS/ChuX_dom"/>
</dbReference>
<dbReference type="Proteomes" id="UP001501207">
    <property type="component" value="Unassembled WGS sequence"/>
</dbReference>
<name>A0ABP8FQQ2_9BACT</name>
<dbReference type="EMBL" id="BAABFN010000002">
    <property type="protein sequence ID" value="GAA4309001.1"/>
    <property type="molecule type" value="Genomic_DNA"/>
</dbReference>
<dbReference type="CDD" id="cd16830">
    <property type="entry name" value="HemS-like_N"/>
    <property type="match status" value="1"/>
</dbReference>
<keyword evidence="3" id="KW-1185">Reference proteome</keyword>
<feature type="domain" description="Haemin-degrading HemS/ChuX" evidence="1">
    <location>
        <begin position="213"/>
        <end position="344"/>
    </location>
</feature>
<evidence type="ECO:0000259" key="1">
    <source>
        <dbReference type="Pfam" id="PF05171"/>
    </source>
</evidence>
<proteinExistence type="predicted"/>
<feature type="domain" description="Haemin-degrading HemS/ChuX" evidence="1">
    <location>
        <begin position="33"/>
        <end position="162"/>
    </location>
</feature>
<organism evidence="2 3">
    <name type="scientific">Compostibacter hankyongensis</name>
    <dbReference type="NCBI Taxonomy" id="1007089"/>
    <lineage>
        <taxon>Bacteria</taxon>
        <taxon>Pseudomonadati</taxon>
        <taxon>Bacteroidota</taxon>
        <taxon>Chitinophagia</taxon>
        <taxon>Chitinophagales</taxon>
        <taxon>Chitinophagaceae</taxon>
        <taxon>Compostibacter</taxon>
    </lineage>
</organism>
<protein>
    <submittedName>
        <fullName evidence="2">Hemin-degrading factor</fullName>
    </submittedName>
</protein>
<comment type="caution">
    <text evidence="2">The sequence shown here is derived from an EMBL/GenBank/DDBJ whole genome shotgun (WGS) entry which is preliminary data.</text>
</comment>
<evidence type="ECO:0000313" key="3">
    <source>
        <dbReference type="Proteomes" id="UP001501207"/>
    </source>
</evidence>
<evidence type="ECO:0000313" key="2">
    <source>
        <dbReference type="EMBL" id="GAA4309001.1"/>
    </source>
</evidence>
<sequence>MHTLTNPSLKDSWLAVRKENPRIRIRDAARQLGVSEAAILASFSGGNDVIRLAGDFRELWKRMPGLGYIMSLTRNESCVHERKGIFENVHAGSGHVGFVAGKDIDLRMFFRHWAFGFALRDNTAAGFKNSLQFFDQQGTAVIKIFLQEESDRDAFEKLTHDFTAADQSPLLETAPPAPSQAYADELVNEAAFREDWSRLKDTHDFFPMLKKHNISRLHALRIAGEFTRKIDAGSVKKLLYDASASGMEIMVFVGNPGNIQIHTGPVKNIVEIPGWINVMDPEFNLHLRTGDIAECWSVRKPTADSAVHSVEVFDAAGSLIVQFFGKRKPGIPELPEWAAYVNSLR</sequence>
<dbReference type="InterPro" id="IPR053733">
    <property type="entry name" value="Heme_Transport_Util_sf"/>
</dbReference>
<dbReference type="CDD" id="cd16831">
    <property type="entry name" value="HemS-like_C"/>
    <property type="match status" value="1"/>
</dbReference>
<dbReference type="RefSeq" id="WP_344978199.1">
    <property type="nucleotide sequence ID" value="NZ_BAABFN010000002.1"/>
</dbReference>
<dbReference type="Gene3D" id="3.40.1570.10">
    <property type="entry name" value="HemS/ChuS/ChuX like domains"/>
    <property type="match status" value="2"/>
</dbReference>
<dbReference type="SUPFAM" id="SSF144064">
    <property type="entry name" value="Heme iron utilization protein-like"/>
    <property type="match status" value="1"/>
</dbReference>
<gene>
    <name evidence="2" type="ORF">GCM10023143_16770</name>
</gene>
<reference evidence="3" key="1">
    <citation type="journal article" date="2019" name="Int. J. Syst. Evol. Microbiol.">
        <title>The Global Catalogue of Microorganisms (GCM) 10K type strain sequencing project: providing services to taxonomists for standard genome sequencing and annotation.</title>
        <authorList>
            <consortium name="The Broad Institute Genomics Platform"/>
            <consortium name="The Broad Institute Genome Sequencing Center for Infectious Disease"/>
            <person name="Wu L."/>
            <person name="Ma J."/>
        </authorList>
    </citation>
    <scope>NUCLEOTIDE SEQUENCE [LARGE SCALE GENOMIC DNA]</scope>
    <source>
        <strain evidence="3">JCM 17664</strain>
    </source>
</reference>
<accession>A0ABP8FQQ2</accession>
<dbReference type="Pfam" id="PF05171">
    <property type="entry name" value="HemS"/>
    <property type="match status" value="2"/>
</dbReference>